<feature type="compositionally biased region" description="Acidic residues" evidence="1">
    <location>
        <begin position="329"/>
        <end position="343"/>
    </location>
</feature>
<dbReference type="OrthoDB" id="5424797at2759"/>
<reference evidence="3" key="1">
    <citation type="journal article" date="2021" name="Nat. Commun.">
        <title>Genetic determinants of endophytism in the Arabidopsis root mycobiome.</title>
        <authorList>
            <person name="Mesny F."/>
            <person name="Miyauchi S."/>
            <person name="Thiergart T."/>
            <person name="Pickel B."/>
            <person name="Atanasova L."/>
            <person name="Karlsson M."/>
            <person name="Huettel B."/>
            <person name="Barry K.W."/>
            <person name="Haridas S."/>
            <person name="Chen C."/>
            <person name="Bauer D."/>
            <person name="Andreopoulos W."/>
            <person name="Pangilinan J."/>
            <person name="LaButti K."/>
            <person name="Riley R."/>
            <person name="Lipzen A."/>
            <person name="Clum A."/>
            <person name="Drula E."/>
            <person name="Henrissat B."/>
            <person name="Kohler A."/>
            <person name="Grigoriev I.V."/>
            <person name="Martin F.M."/>
            <person name="Hacquard S."/>
        </authorList>
    </citation>
    <scope>NUCLEOTIDE SEQUENCE</scope>
    <source>
        <strain evidence="3">MPI-CAGE-CH-0235</strain>
    </source>
</reference>
<dbReference type="PROSITE" id="PS00028">
    <property type="entry name" value="ZINC_FINGER_C2H2_1"/>
    <property type="match status" value="1"/>
</dbReference>
<accession>A0A8K0SPV1</accession>
<protein>
    <recommendedName>
        <fullName evidence="2">C2H2-type domain-containing protein</fullName>
    </recommendedName>
</protein>
<dbReference type="Proteomes" id="UP000813444">
    <property type="component" value="Unassembled WGS sequence"/>
</dbReference>
<evidence type="ECO:0000259" key="2">
    <source>
        <dbReference type="PROSITE" id="PS00028"/>
    </source>
</evidence>
<sequence>MPQFFGPGSRSQSVDSINDEDPLVSHGSFLTTPGSRQNSSKDNPSAEDSPSKSRIAVVLKDSPSLSKASPVVYDDSRHRNFAAPELSSTAKKRKLSAVKETLVPPAPTVDSGITSASAPFATGPSSRGRPKGWRPGMTFAEARANPSPEPRALRTARPQAASTEQKKRRGRPPKAPSPPPAYIYHRLNPPRMAFICEWASCDAELQNLETLRRHVYIVHHQRGASLECRWGRCGRRAAPRVLPNPESFKKHVERAHLVPLSWHAGDGPCNTHVSCGQTGALDSVPDFLKDAEGNQVTPWVRDQELEDPITYKKNRRKLKELLIRRNENLPDEESSDEMDENPV</sequence>
<evidence type="ECO:0000313" key="4">
    <source>
        <dbReference type="Proteomes" id="UP000813444"/>
    </source>
</evidence>
<feature type="compositionally biased region" description="Polar residues" evidence="1">
    <location>
        <begin position="28"/>
        <end position="48"/>
    </location>
</feature>
<comment type="caution">
    <text evidence="3">The sequence shown here is derived from an EMBL/GenBank/DDBJ whole genome shotgun (WGS) entry which is preliminary data.</text>
</comment>
<feature type="region of interest" description="Disordered" evidence="1">
    <location>
        <begin position="1"/>
        <end position="183"/>
    </location>
</feature>
<gene>
    <name evidence="3" type="ORF">B0I35DRAFT_69621</name>
</gene>
<proteinExistence type="predicted"/>
<dbReference type="EMBL" id="JAGPNK010000011">
    <property type="protein sequence ID" value="KAH7311668.1"/>
    <property type="molecule type" value="Genomic_DNA"/>
</dbReference>
<evidence type="ECO:0000313" key="3">
    <source>
        <dbReference type="EMBL" id="KAH7311668.1"/>
    </source>
</evidence>
<keyword evidence="4" id="KW-1185">Reference proteome</keyword>
<dbReference type="SMART" id="SM00355">
    <property type="entry name" value="ZnF_C2H2"/>
    <property type="match status" value="2"/>
</dbReference>
<name>A0A8K0SPV1_9HYPO</name>
<dbReference type="AlphaFoldDB" id="A0A8K0SPV1"/>
<feature type="region of interest" description="Disordered" evidence="1">
    <location>
        <begin position="323"/>
        <end position="343"/>
    </location>
</feature>
<organism evidence="3 4">
    <name type="scientific">Stachybotrys elegans</name>
    <dbReference type="NCBI Taxonomy" id="80388"/>
    <lineage>
        <taxon>Eukaryota</taxon>
        <taxon>Fungi</taxon>
        <taxon>Dikarya</taxon>
        <taxon>Ascomycota</taxon>
        <taxon>Pezizomycotina</taxon>
        <taxon>Sordariomycetes</taxon>
        <taxon>Hypocreomycetidae</taxon>
        <taxon>Hypocreales</taxon>
        <taxon>Stachybotryaceae</taxon>
        <taxon>Stachybotrys</taxon>
    </lineage>
</organism>
<dbReference type="InterPro" id="IPR013087">
    <property type="entry name" value="Znf_C2H2_type"/>
</dbReference>
<evidence type="ECO:0000256" key="1">
    <source>
        <dbReference type="SAM" id="MobiDB-lite"/>
    </source>
</evidence>
<feature type="domain" description="C2H2-type" evidence="2">
    <location>
        <begin position="196"/>
        <end position="220"/>
    </location>
</feature>